<gene>
    <name evidence="11" type="ORF">ABEB36_008104</name>
</gene>
<evidence type="ECO:0000259" key="10">
    <source>
        <dbReference type="SMART" id="SM00907"/>
    </source>
</evidence>
<keyword evidence="3" id="KW-1003">Cell membrane</keyword>
<dbReference type="PANTHER" id="PTHR10269:SF12">
    <property type="entry name" value="GLIAL CELL LINE-DERIVED NEUROTROPHIC FAMILY RECEPTOR-LIKE, ISOFORM E"/>
    <property type="match status" value="1"/>
</dbReference>
<name>A0ABD1EKS1_HYPHA</name>
<dbReference type="InterPro" id="IPR016017">
    <property type="entry name" value="GDNF/GAS1"/>
</dbReference>
<evidence type="ECO:0000256" key="2">
    <source>
        <dbReference type="ARBA" id="ARBA00005961"/>
    </source>
</evidence>
<dbReference type="InterPro" id="IPR003438">
    <property type="entry name" value="GDNF_rcpt"/>
</dbReference>
<keyword evidence="4 9" id="KW-0732">Signal</keyword>
<evidence type="ECO:0000256" key="7">
    <source>
        <dbReference type="ARBA" id="ARBA00023180"/>
    </source>
</evidence>
<reference evidence="11 12" key="1">
    <citation type="submission" date="2024-05" db="EMBL/GenBank/DDBJ databases">
        <title>Genetic variation in Jamaican populations of the coffee berry borer (Hypothenemus hampei).</title>
        <authorList>
            <person name="Errbii M."/>
            <person name="Myrie A."/>
        </authorList>
    </citation>
    <scope>NUCLEOTIDE SEQUENCE [LARGE SCALE GENOMIC DNA]</scope>
    <source>
        <strain evidence="11">JA-Hopewell-2020-01-JO</strain>
        <tissue evidence="11">Whole body</tissue>
    </source>
</reference>
<keyword evidence="7" id="KW-0325">Glycoprotein</keyword>
<feature type="compositionally biased region" description="Low complexity" evidence="8">
    <location>
        <begin position="32"/>
        <end position="47"/>
    </location>
</feature>
<feature type="domain" description="GDNF/GAS1" evidence="10">
    <location>
        <begin position="162"/>
        <end position="239"/>
    </location>
</feature>
<dbReference type="InterPro" id="IPR057681">
    <property type="entry name" value="DUF7921"/>
</dbReference>
<keyword evidence="6" id="KW-0675">Receptor</keyword>
<feature type="signal peptide" evidence="9">
    <location>
        <begin position="1"/>
        <end position="19"/>
    </location>
</feature>
<feature type="domain" description="GDNF/GAS1" evidence="10">
    <location>
        <begin position="433"/>
        <end position="514"/>
    </location>
</feature>
<dbReference type="PROSITE" id="PS51257">
    <property type="entry name" value="PROKAR_LIPOPROTEIN"/>
    <property type="match status" value="1"/>
</dbReference>
<feature type="domain" description="GDNF/GAS1" evidence="10">
    <location>
        <begin position="64"/>
        <end position="143"/>
    </location>
</feature>
<dbReference type="GO" id="GO:0007169">
    <property type="term" value="P:cell surface receptor protein tyrosine kinase signaling pathway"/>
    <property type="evidence" value="ECO:0007669"/>
    <property type="project" value="UniProtKB-ARBA"/>
</dbReference>
<dbReference type="Pfam" id="PF25537">
    <property type="entry name" value="DUF7921"/>
    <property type="match status" value="1"/>
</dbReference>
<evidence type="ECO:0000256" key="4">
    <source>
        <dbReference type="ARBA" id="ARBA00022729"/>
    </source>
</evidence>
<evidence type="ECO:0000256" key="1">
    <source>
        <dbReference type="ARBA" id="ARBA00004236"/>
    </source>
</evidence>
<dbReference type="InterPro" id="IPR059035">
    <property type="entry name" value="Fn1_3"/>
</dbReference>
<dbReference type="SMART" id="SM00907">
    <property type="entry name" value="GDNF"/>
    <property type="match status" value="4"/>
</dbReference>
<dbReference type="GO" id="GO:0005886">
    <property type="term" value="C:plasma membrane"/>
    <property type="evidence" value="ECO:0007669"/>
    <property type="project" value="UniProtKB-SubCell"/>
</dbReference>
<comment type="subcellular location">
    <subcellularLocation>
        <location evidence="1">Cell membrane</location>
    </subcellularLocation>
</comment>
<dbReference type="InterPro" id="IPR037193">
    <property type="entry name" value="GDNF_alpha"/>
</dbReference>
<dbReference type="Pfam" id="PF02351">
    <property type="entry name" value="GDNF"/>
    <property type="match status" value="4"/>
</dbReference>
<feature type="region of interest" description="Disordered" evidence="8">
    <location>
        <begin position="605"/>
        <end position="628"/>
    </location>
</feature>
<organism evidence="11 12">
    <name type="scientific">Hypothenemus hampei</name>
    <name type="common">Coffee berry borer</name>
    <dbReference type="NCBI Taxonomy" id="57062"/>
    <lineage>
        <taxon>Eukaryota</taxon>
        <taxon>Metazoa</taxon>
        <taxon>Ecdysozoa</taxon>
        <taxon>Arthropoda</taxon>
        <taxon>Hexapoda</taxon>
        <taxon>Insecta</taxon>
        <taxon>Pterygota</taxon>
        <taxon>Neoptera</taxon>
        <taxon>Endopterygota</taxon>
        <taxon>Coleoptera</taxon>
        <taxon>Polyphaga</taxon>
        <taxon>Cucujiformia</taxon>
        <taxon>Curculionidae</taxon>
        <taxon>Scolytinae</taxon>
        <taxon>Hypothenemus</taxon>
    </lineage>
</organism>
<accession>A0ABD1EKS1</accession>
<evidence type="ECO:0000256" key="8">
    <source>
        <dbReference type="SAM" id="MobiDB-lite"/>
    </source>
</evidence>
<feature type="region of interest" description="Disordered" evidence="8">
    <location>
        <begin position="32"/>
        <end position="51"/>
    </location>
</feature>
<evidence type="ECO:0000256" key="3">
    <source>
        <dbReference type="ARBA" id="ARBA00022475"/>
    </source>
</evidence>
<comment type="caution">
    <text evidence="11">The sequence shown here is derived from an EMBL/GenBank/DDBJ whole genome shotgun (WGS) entry which is preliminary data.</text>
</comment>
<evidence type="ECO:0000313" key="12">
    <source>
        <dbReference type="Proteomes" id="UP001566132"/>
    </source>
</evidence>
<dbReference type="SUPFAM" id="SSF110035">
    <property type="entry name" value="GDNF receptor-like"/>
    <property type="match status" value="4"/>
</dbReference>
<comment type="similarity">
    <text evidence="2">Belongs to the GDNFR family.</text>
</comment>
<keyword evidence="5" id="KW-0472">Membrane</keyword>
<evidence type="ECO:0000256" key="6">
    <source>
        <dbReference type="ARBA" id="ARBA00023170"/>
    </source>
</evidence>
<dbReference type="AlphaFoldDB" id="A0ABD1EKS1"/>
<feature type="chain" id="PRO_5044794893" description="GDNF/GAS1 domain-containing protein" evidence="9">
    <location>
        <begin position="20"/>
        <end position="888"/>
    </location>
</feature>
<dbReference type="Pfam" id="PF25868">
    <property type="entry name" value="Fn1_3"/>
    <property type="match status" value="1"/>
</dbReference>
<dbReference type="Proteomes" id="UP001566132">
    <property type="component" value="Unassembled WGS sequence"/>
</dbReference>
<protein>
    <recommendedName>
        <fullName evidence="10">GDNF/GAS1 domain-containing protein</fullName>
    </recommendedName>
</protein>
<dbReference type="EMBL" id="JBDJPC010000006">
    <property type="protein sequence ID" value="KAL1497090.1"/>
    <property type="molecule type" value="Genomic_DNA"/>
</dbReference>
<evidence type="ECO:0000256" key="9">
    <source>
        <dbReference type="SAM" id="SignalP"/>
    </source>
</evidence>
<keyword evidence="12" id="KW-1185">Reference proteome</keyword>
<proteinExistence type="inferred from homology"/>
<feature type="domain" description="GDNF/GAS1" evidence="10">
    <location>
        <begin position="342"/>
        <end position="421"/>
    </location>
</feature>
<sequence>MFCVRTILILLLASGCALCSEHPGRECCDLTTTESTSTTGSLHTTSTQRPSGSNTKATVAILNCLTARQLCFNDSSCSAIVEIIPRVCGPEVVACSTVTVTKCQAALRTLQAFPFFKPTCLCREPHMDRECNSFRDFLFDHPCVFVKEKEKDPYPVDALPTCTHAHQVCQQEPKCIKLYEDFKTHCKVRDNKCRMEDRESCFESWSGLRRSPMFGCICPNNHMKRRCDRMFSMVNHNPCVAFEHSTSSTSSSSSSSLSTYLEEMGLNKNPLVDVTNGHEVPVDYDHIYFNILKNDNVKSHKFSHIYPEEEDNHLQPIEQHLGPSQNNSIDPEKEKLVFQSTCHSAMDSCNNNYHCRMLLAPILHHCDISRCNRNSCMEALQTFYGKSDFPWNVEIAFCLCKKTDNRHDACLIAQEKLHPACAQRSEETPQPNCLHLVETCKESKACRLKLEYYEQSCAVDSVTKKCAGSPNECRKSILAILGTDLRTTCACKGTDMSELYQCLGWQRLLWVNPCVVEAQKHFHMKKAIEQSRLSTHTPVQITTTTTTTNAPSTKIITTTTTVMPREKMDFSDVKLVTEAPLKLSTEFLPPPQRFVPTIISTSTISTTTERKTTTKRTRPTTSTTPVPSRSCVVQRAPYPDQFIREGTYKRIYHEDDFECSDVCECEIGKELSCRTICIDRMPCRSEFAFYNHAAPAYQAFRGRCLCYSGRFVCIKPAPTDNALPHGVFLFLGYSEVDERELNKNHTTHLVVVQDVVRVLQAFIKDEAEKENGTSCVLEFFNSTRENVIIVGKLSDEIDVNQMTPVEILEREKEECAKLMEIIVDRINNKHVDFLSHVLLSIFKIAEIEIVPIQTSSASSLQSSSVKQIIVCFIILSTVKFIQNYLTIS</sequence>
<dbReference type="PANTHER" id="PTHR10269">
    <property type="entry name" value="GDNF RECEPTOR ALPHA"/>
    <property type="match status" value="1"/>
</dbReference>
<evidence type="ECO:0000313" key="11">
    <source>
        <dbReference type="EMBL" id="KAL1497090.1"/>
    </source>
</evidence>
<feature type="compositionally biased region" description="Low complexity" evidence="8">
    <location>
        <begin position="619"/>
        <end position="628"/>
    </location>
</feature>
<evidence type="ECO:0000256" key="5">
    <source>
        <dbReference type="ARBA" id="ARBA00023136"/>
    </source>
</evidence>